<dbReference type="PROSITE" id="PS00028">
    <property type="entry name" value="ZINC_FINGER_C2H2_1"/>
    <property type="match status" value="11"/>
</dbReference>
<feature type="domain" description="C2H2-type" evidence="7">
    <location>
        <begin position="309"/>
        <end position="336"/>
    </location>
</feature>
<dbReference type="AlphaFoldDB" id="A0A9N9WQ46"/>
<sequence>MSKTEENYLEVITIIQRNSNNDEDYSEIIEYEPQNDENGIVYEYIEVEEEQNEGVKELIQIQKQETVDYEAISQQDNEDDMQLLEIHKNENESILRSLTEEKFKCINRICKKNNISFDTQEELNIHNEEHILQYSNSICPICNKVLANQTKLSNHIELRHTPKNYTCDQCGKVFRSKDNLRLHMTHHRKYFYVECRACNRGYKSMQSLRYHLRQHFEHHQCEACGRVFEHKKLLLGHVAAIHNQDLQVQCRFCTRMFARSDVRDAHEREIHKNGMIGSHFRCNECNAAFDLRDDLMSHKILSHFNGVIHTCEECGKNFKKKSLLDLHMNVHRKKTIQCEICKQMFTFVTGLNKHKKMGRCKGPPLETLADSMTKEEIAKIAKQQLIEITVNPKKASDEDDMSFGFDDEDIITINKDASVKKKAGRKPKLLVLNQINNETKTEIKQEPVKDKKEKKQSITVRNMTQEEIQEQQDELVSPQEIIKSSSGRIIKRKLPPVITSTYYRPSNVPKRQNIPLICDICGDQFESKASLIAHLNHHMRMIKADKVFGDLLELTDEKDVELTSNSFKEKKFACDICDKRYLTKHLLSIHKKSHANLKEFKCQNENCLFETNSPYDLNNHIKRIHNPTRPFKCSECDKKFKRRCDMINHKKSVHTNVRTYVKCPVCETIILEKGLQSHMINRHSEKAQQKPYECTICGKRERYEKVLQRHYFAVHEPKDRGVLYQCPDCPASFYRRRDATSHSFVHYEGEIFECFTCNNKYKTKKELSNHEYTHSQSEFPCNICNQVFQTKSGRGKHMKKHSEPGAMPFVRKEEGDSDNDNEEVIYEQYEMLEEVEQYVNVI</sequence>
<dbReference type="GO" id="GO:0005634">
    <property type="term" value="C:nucleus"/>
    <property type="evidence" value="ECO:0007669"/>
    <property type="project" value="TreeGrafter"/>
</dbReference>
<dbReference type="Proteomes" id="UP001153620">
    <property type="component" value="Chromosome 1"/>
</dbReference>
<protein>
    <recommendedName>
        <fullName evidence="7">C2H2-type domain-containing protein</fullName>
    </recommendedName>
</protein>
<feature type="domain" description="C2H2-type" evidence="7">
    <location>
        <begin position="779"/>
        <end position="806"/>
    </location>
</feature>
<dbReference type="FunFam" id="3.30.160.60:FF:000100">
    <property type="entry name" value="Zinc finger 45-like"/>
    <property type="match status" value="2"/>
</dbReference>
<evidence type="ECO:0000256" key="3">
    <source>
        <dbReference type="ARBA" id="ARBA00022771"/>
    </source>
</evidence>
<dbReference type="InterPro" id="IPR036236">
    <property type="entry name" value="Znf_C2H2_sf"/>
</dbReference>
<dbReference type="Pfam" id="PF13912">
    <property type="entry name" value="zf-C2H2_6"/>
    <property type="match status" value="4"/>
</dbReference>
<dbReference type="GO" id="GO:0000981">
    <property type="term" value="F:DNA-binding transcription factor activity, RNA polymerase II-specific"/>
    <property type="evidence" value="ECO:0007669"/>
    <property type="project" value="TreeGrafter"/>
</dbReference>
<reference evidence="8" key="1">
    <citation type="submission" date="2022-01" db="EMBL/GenBank/DDBJ databases">
        <authorList>
            <person name="King R."/>
        </authorList>
    </citation>
    <scope>NUCLEOTIDE SEQUENCE</scope>
</reference>
<feature type="domain" description="C2H2-type" evidence="7">
    <location>
        <begin position="631"/>
        <end position="659"/>
    </location>
</feature>
<feature type="domain" description="C2H2-type" evidence="7">
    <location>
        <begin position="280"/>
        <end position="303"/>
    </location>
</feature>
<feature type="domain" description="C2H2-type" evidence="7">
    <location>
        <begin position="752"/>
        <end position="779"/>
    </location>
</feature>
<evidence type="ECO:0000256" key="1">
    <source>
        <dbReference type="ARBA" id="ARBA00022723"/>
    </source>
</evidence>
<feature type="domain" description="C2H2-type" evidence="7">
    <location>
        <begin position="193"/>
        <end position="220"/>
    </location>
</feature>
<dbReference type="SMART" id="SM00355">
    <property type="entry name" value="ZnF_C2H2"/>
    <property type="match status" value="18"/>
</dbReference>
<keyword evidence="1" id="KW-0479">Metal-binding</keyword>
<dbReference type="GO" id="GO:0008270">
    <property type="term" value="F:zinc ion binding"/>
    <property type="evidence" value="ECO:0007669"/>
    <property type="project" value="UniProtKB-KW"/>
</dbReference>
<dbReference type="PANTHER" id="PTHR24408">
    <property type="entry name" value="ZINC FINGER PROTEIN"/>
    <property type="match status" value="1"/>
</dbReference>
<evidence type="ECO:0000256" key="5">
    <source>
        <dbReference type="PROSITE-ProRule" id="PRU00042"/>
    </source>
</evidence>
<keyword evidence="3 5" id="KW-0863">Zinc-finger</keyword>
<keyword evidence="9" id="KW-1185">Reference proteome</keyword>
<feature type="domain" description="C2H2-type" evidence="7">
    <location>
        <begin position="165"/>
        <end position="187"/>
    </location>
</feature>
<gene>
    <name evidence="8" type="ORF">CHIRRI_LOCUS4394</name>
</gene>
<dbReference type="InterPro" id="IPR013087">
    <property type="entry name" value="Znf_C2H2_type"/>
</dbReference>
<evidence type="ECO:0000259" key="7">
    <source>
        <dbReference type="PROSITE" id="PS50157"/>
    </source>
</evidence>
<dbReference type="PANTHER" id="PTHR24408:SF58">
    <property type="entry name" value="TRANSCRIPTION FACTOR (TFIIIA), PUTATIVE (AFU_ORTHOLOGUE AFUA_1G05150)-RELATED"/>
    <property type="match status" value="1"/>
</dbReference>
<evidence type="ECO:0000256" key="6">
    <source>
        <dbReference type="SAM" id="MobiDB-lite"/>
    </source>
</evidence>
<evidence type="ECO:0000256" key="2">
    <source>
        <dbReference type="ARBA" id="ARBA00022737"/>
    </source>
</evidence>
<name>A0A9N9WQ46_9DIPT</name>
<reference evidence="8" key="2">
    <citation type="submission" date="2022-10" db="EMBL/GenBank/DDBJ databases">
        <authorList>
            <consortium name="ENA_rothamsted_submissions"/>
            <consortium name="culmorum"/>
            <person name="King R."/>
        </authorList>
    </citation>
    <scope>NUCLEOTIDE SEQUENCE</scope>
</reference>
<dbReference type="SUPFAM" id="SSF57667">
    <property type="entry name" value="beta-beta-alpha zinc fingers"/>
    <property type="match status" value="7"/>
</dbReference>
<feature type="region of interest" description="Disordered" evidence="6">
    <location>
        <begin position="794"/>
        <end position="819"/>
    </location>
</feature>
<keyword evidence="2" id="KW-0677">Repeat</keyword>
<evidence type="ECO:0000313" key="9">
    <source>
        <dbReference type="Proteomes" id="UP001153620"/>
    </source>
</evidence>
<keyword evidence="4" id="KW-0862">Zinc</keyword>
<evidence type="ECO:0000313" key="8">
    <source>
        <dbReference type="EMBL" id="CAG9801466.1"/>
    </source>
</evidence>
<feature type="domain" description="C2H2-type" evidence="7">
    <location>
        <begin position="219"/>
        <end position="247"/>
    </location>
</feature>
<dbReference type="GO" id="GO:0043565">
    <property type="term" value="F:sequence-specific DNA binding"/>
    <property type="evidence" value="ECO:0007669"/>
    <property type="project" value="TreeGrafter"/>
</dbReference>
<evidence type="ECO:0000256" key="4">
    <source>
        <dbReference type="ARBA" id="ARBA00022833"/>
    </source>
</evidence>
<dbReference type="Gene3D" id="3.30.160.60">
    <property type="entry name" value="Classic Zinc Finger"/>
    <property type="match status" value="8"/>
</dbReference>
<dbReference type="OrthoDB" id="7788029at2759"/>
<feature type="domain" description="C2H2-type" evidence="7">
    <location>
        <begin position="600"/>
        <end position="630"/>
    </location>
</feature>
<dbReference type="PROSITE" id="PS50157">
    <property type="entry name" value="ZINC_FINGER_C2H2_2"/>
    <property type="match status" value="13"/>
</dbReference>
<dbReference type="EMBL" id="OU895877">
    <property type="protein sequence ID" value="CAG9801466.1"/>
    <property type="molecule type" value="Genomic_DNA"/>
</dbReference>
<dbReference type="Pfam" id="PF00096">
    <property type="entry name" value="zf-C2H2"/>
    <property type="match status" value="3"/>
</dbReference>
<organism evidence="8 9">
    <name type="scientific">Chironomus riparius</name>
    <dbReference type="NCBI Taxonomy" id="315576"/>
    <lineage>
        <taxon>Eukaryota</taxon>
        <taxon>Metazoa</taxon>
        <taxon>Ecdysozoa</taxon>
        <taxon>Arthropoda</taxon>
        <taxon>Hexapoda</taxon>
        <taxon>Insecta</taxon>
        <taxon>Pterygota</taxon>
        <taxon>Neoptera</taxon>
        <taxon>Endopterygota</taxon>
        <taxon>Diptera</taxon>
        <taxon>Nematocera</taxon>
        <taxon>Chironomoidea</taxon>
        <taxon>Chironomidae</taxon>
        <taxon>Chironominae</taxon>
        <taxon>Chironomus</taxon>
    </lineage>
</organism>
<feature type="domain" description="C2H2-type" evidence="7">
    <location>
        <begin position="724"/>
        <end position="751"/>
    </location>
</feature>
<accession>A0A9N9WQ46</accession>
<feature type="domain" description="C2H2-type" evidence="7">
    <location>
        <begin position="572"/>
        <end position="599"/>
    </location>
</feature>
<feature type="domain" description="C2H2-type" evidence="7">
    <location>
        <begin position="692"/>
        <end position="720"/>
    </location>
</feature>
<feature type="domain" description="C2H2-type" evidence="7">
    <location>
        <begin position="516"/>
        <end position="538"/>
    </location>
</feature>
<proteinExistence type="predicted"/>